<name>A5ZPK6_9FIRM</name>
<evidence type="ECO:0000256" key="1">
    <source>
        <dbReference type="SAM" id="Coils"/>
    </source>
</evidence>
<dbReference type="AlphaFoldDB" id="A5ZPK6"/>
<protein>
    <submittedName>
        <fullName evidence="4">Phage minor structural protein, N-terminal domain protein</fullName>
    </submittedName>
</protein>
<evidence type="ECO:0000259" key="2">
    <source>
        <dbReference type="Pfam" id="PF06605"/>
    </source>
</evidence>
<dbReference type="eggNOG" id="COG4926">
    <property type="taxonomic scope" value="Bacteria"/>
</dbReference>
<feature type="domain" description="Tail spike" evidence="2">
    <location>
        <begin position="91"/>
        <end position="321"/>
    </location>
</feature>
<feature type="coiled-coil region" evidence="1">
    <location>
        <begin position="886"/>
        <end position="913"/>
    </location>
</feature>
<dbReference type="HOGENOM" id="CLU_292163_0_0_9"/>
<dbReference type="Pfam" id="PF18994">
    <property type="entry name" value="Prophage_tailD1"/>
    <property type="match status" value="1"/>
</dbReference>
<dbReference type="Pfam" id="PF06605">
    <property type="entry name" value="Prophage_tail"/>
    <property type="match status" value="1"/>
</dbReference>
<dbReference type="InterPro" id="IPR007119">
    <property type="entry name" value="Phage_tail_spike_N"/>
</dbReference>
<organism evidence="4 5">
    <name type="scientific">Blautia obeum ATCC 29174</name>
    <dbReference type="NCBI Taxonomy" id="411459"/>
    <lineage>
        <taxon>Bacteria</taxon>
        <taxon>Bacillati</taxon>
        <taxon>Bacillota</taxon>
        <taxon>Clostridia</taxon>
        <taxon>Lachnospirales</taxon>
        <taxon>Lachnospiraceae</taxon>
        <taxon>Blautia</taxon>
    </lineage>
</organism>
<dbReference type="NCBIfam" id="TIGR01665">
    <property type="entry name" value="put_anti_recept"/>
    <property type="match status" value="1"/>
</dbReference>
<dbReference type="EMBL" id="AAVO02000002">
    <property type="protein sequence ID" value="EDM88802.1"/>
    <property type="molecule type" value="Genomic_DNA"/>
</dbReference>
<dbReference type="InterPro" id="IPR010572">
    <property type="entry name" value="Tail_dom"/>
</dbReference>
<dbReference type="Proteomes" id="UP000006002">
    <property type="component" value="Unassembled WGS sequence"/>
</dbReference>
<feature type="domain" description="Prophage endopeptidase tail N-terminal" evidence="3">
    <location>
        <begin position="4"/>
        <end position="72"/>
    </location>
</feature>
<evidence type="ECO:0000313" key="5">
    <source>
        <dbReference type="Proteomes" id="UP000006002"/>
    </source>
</evidence>
<keyword evidence="1" id="KW-0175">Coiled coil</keyword>
<reference evidence="4 5" key="2">
    <citation type="submission" date="2007-04" db="EMBL/GenBank/DDBJ databases">
        <title>Draft genome sequence of Ruminococcus obeum (ATCC 29174).</title>
        <authorList>
            <person name="Sudarsanam P."/>
            <person name="Ley R."/>
            <person name="Guruge J."/>
            <person name="Turnbaugh P.J."/>
            <person name="Mahowald M."/>
            <person name="Liep D."/>
            <person name="Gordon J."/>
        </authorList>
    </citation>
    <scope>NUCLEOTIDE SEQUENCE [LARGE SCALE GENOMIC DNA]</scope>
    <source>
        <strain evidence="4 5">ATCC 29174</strain>
    </source>
</reference>
<accession>A5ZPK6</accession>
<reference evidence="4 5" key="1">
    <citation type="submission" date="2007-03" db="EMBL/GenBank/DDBJ databases">
        <authorList>
            <person name="Fulton L."/>
            <person name="Clifton S."/>
            <person name="Fulton B."/>
            <person name="Xu J."/>
            <person name="Minx P."/>
            <person name="Pepin K.H."/>
            <person name="Johnson M."/>
            <person name="Thiruvilangam P."/>
            <person name="Bhonagiri V."/>
            <person name="Nash W.E."/>
            <person name="Mardis E.R."/>
            <person name="Wilson R.K."/>
        </authorList>
    </citation>
    <scope>NUCLEOTIDE SEQUENCE [LARGE SCALE GENOMIC DNA]</scope>
    <source>
        <strain evidence="4 5">ATCC 29174</strain>
    </source>
</reference>
<gene>
    <name evidence="4" type="ORF">RUMOBE_00923</name>
</gene>
<sequence length="1043" mass="113956">MLRILDKNKVPVKGLKKYTDLCIESALELDDRTLSFSAPYRNIRNAIVNEGYIETKDDRYVVKEIEKNSGGTAKILAQLDLESLEGKAFREFRSEEQTIRNALQLAFAGTGWTIGICKVSKKRTLSMSNVSALDVLKQALKTYRCEITINSKDQIVNVYTSVGEDKGCYFSNQLNLTQLTVQSTSYDFYTEIEPYGKDGLTIETVNDGKTYLENHQYSSKVKRCIWKDERYTVPESLKEDAEAKLKDMSKPYTSYSANVIDLAKHSEKYSILEYGIGDTVTLLDDFTDTREEQRIVRMKTYPDAPEKNSCTLANKVLTFDELAQKYEDTANTVDNITNDNGQIDGDTIDGIYSRQVIDLEDGIVNSVYIQELNTKYVQVSGKLTAVEGEFGTLKANVAEFEETYTKRLTAAEADIGKLRTTDLSAVNGKIEVLDSNYANIRNLLSGDAGIGDLQNIHLTSDNAVIDTALIRTAVMQSVTIGDLLAGTISTNKFKIMSDDGGIQISGATQQWKDANGVVRMQAGRDAKGDFTFALFDETGKGTLIDSTGVKPGAIADGLIVNEMVSDTANIAASKLDIDSLFTAINDSTQVIKSNRIWLDDSGQSLNQAYTKMTKNITEIESTASSASDSASAAADAAKKALETLSGISTLDAMSASLNNDAHVVHTYTDGSGGDYSSCYTVFSVFLGDTDVSDHIDEIHTTASDGITGTWNPQLRKYQVTAMSTDSGYVDISALYGLEGKVLLVGEKGLVIGGKVLIVKSMGSWITKRFSVSKAKDGKIGLSYDLRVSTQIIRKQKDDKTLEPTNVTFSAYKNDNGSVSSYSGKFQIEESKDSGKTYEIKYGSSSAELLTVYTPSSPDVQIIRCSLYDSSGVQLLDTQTVSIISDAAGLAQDIAAVDQKAQEAKEAIQTTSQEVTEIKSGMEGFETKLSKTTTDLQGVTDGTLLYNTKCQDNGDGTTTVSAALYKAGREVTKEYPAAWFSWSRRTEQGEAFLQYGYSVTVNNDDYMFGGVVIGQFIRYVQMALTVGDKLLVIGNKAMCVNVDA</sequence>
<evidence type="ECO:0000313" key="4">
    <source>
        <dbReference type="EMBL" id="EDM88802.1"/>
    </source>
</evidence>
<comment type="caution">
    <text evidence="4">The sequence shown here is derived from an EMBL/GenBank/DDBJ whole genome shotgun (WGS) entry which is preliminary data.</text>
</comment>
<dbReference type="RefSeq" id="WP_005427067.1">
    <property type="nucleotide sequence ID" value="NZ_CP102265.1"/>
</dbReference>
<dbReference type="GeneID" id="79803244"/>
<evidence type="ECO:0000259" key="3">
    <source>
        <dbReference type="Pfam" id="PF18994"/>
    </source>
</evidence>
<dbReference type="InterPro" id="IPR044051">
    <property type="entry name" value="Prophage_tail_N"/>
</dbReference>
<proteinExistence type="predicted"/>